<dbReference type="InterPro" id="IPR017945">
    <property type="entry name" value="DHBP_synth_RibB-like_a/b_dom"/>
</dbReference>
<evidence type="ECO:0000256" key="2">
    <source>
        <dbReference type="ARBA" id="ARBA00007663"/>
    </source>
</evidence>
<dbReference type="InterPro" id="IPR050156">
    <property type="entry name" value="TC-AMP_synthase_SUA5"/>
</dbReference>
<feature type="binding site" evidence="14">
    <location>
        <position position="126"/>
    </location>
    <ligand>
        <name>L-threonine</name>
        <dbReference type="ChEBI" id="CHEBI:57926"/>
    </ligand>
</feature>
<dbReference type="EC" id="2.7.7.87" evidence="3 13"/>
<dbReference type="Pfam" id="PF03481">
    <property type="entry name" value="Sua5_C"/>
    <property type="match status" value="1"/>
</dbReference>
<evidence type="ECO:0000256" key="13">
    <source>
        <dbReference type="PIRNR" id="PIRNR004930"/>
    </source>
</evidence>
<dbReference type="InterPro" id="IPR010923">
    <property type="entry name" value="T(6)A37_SUA5"/>
</dbReference>
<dbReference type="STRING" id="200904.GCA_900168775_00569"/>
<keyword evidence="9 13" id="KW-0547">Nucleotide-binding</keyword>
<dbReference type="FunFam" id="3.90.870.10:FF:000008">
    <property type="entry name" value="Threonylcarbamoyl-AMP synthase"/>
    <property type="match status" value="1"/>
</dbReference>
<feature type="binding site" evidence="14">
    <location>
        <position position="148"/>
    </location>
    <ligand>
        <name>ATP</name>
        <dbReference type="ChEBI" id="CHEBI:30616"/>
    </ligand>
</feature>
<dbReference type="GO" id="GO:0006450">
    <property type="term" value="P:regulation of translational fidelity"/>
    <property type="evidence" value="ECO:0007669"/>
    <property type="project" value="TreeGrafter"/>
</dbReference>
<evidence type="ECO:0000256" key="1">
    <source>
        <dbReference type="ARBA" id="ARBA00004496"/>
    </source>
</evidence>
<protein>
    <recommendedName>
        <fullName evidence="4 13">Threonylcarbamoyl-AMP synthase</fullName>
        <shortName evidence="13">TC-AMP synthase</shortName>
        <ecNumber evidence="3 13">2.7.7.87</ecNumber>
    </recommendedName>
    <alternativeName>
        <fullName evidence="11 13">L-threonylcarbamoyladenylate synthase</fullName>
    </alternativeName>
</protein>
<dbReference type="SUPFAM" id="SSF55821">
    <property type="entry name" value="YrdC/RibB"/>
    <property type="match status" value="1"/>
</dbReference>
<evidence type="ECO:0000256" key="14">
    <source>
        <dbReference type="PIRSR" id="PIRSR004930-1"/>
    </source>
</evidence>
<comment type="catalytic activity">
    <reaction evidence="12 13">
        <text>L-threonine + hydrogencarbonate + ATP = L-threonylcarbamoyladenylate + diphosphate + H2O</text>
        <dbReference type="Rhea" id="RHEA:36407"/>
        <dbReference type="ChEBI" id="CHEBI:15377"/>
        <dbReference type="ChEBI" id="CHEBI:17544"/>
        <dbReference type="ChEBI" id="CHEBI:30616"/>
        <dbReference type="ChEBI" id="CHEBI:33019"/>
        <dbReference type="ChEBI" id="CHEBI:57926"/>
        <dbReference type="ChEBI" id="CHEBI:73682"/>
        <dbReference type="EC" id="2.7.7.87"/>
    </reaction>
</comment>
<dbReference type="Gene3D" id="3.90.870.10">
    <property type="entry name" value="DHBP synthase"/>
    <property type="match status" value="1"/>
</dbReference>
<dbReference type="PANTHER" id="PTHR17490:SF16">
    <property type="entry name" value="THREONYLCARBAMOYL-AMP SYNTHASE"/>
    <property type="match status" value="1"/>
</dbReference>
<evidence type="ECO:0000256" key="3">
    <source>
        <dbReference type="ARBA" id="ARBA00012584"/>
    </source>
</evidence>
<evidence type="ECO:0000256" key="4">
    <source>
        <dbReference type="ARBA" id="ARBA00015492"/>
    </source>
</evidence>
<dbReference type="EMBL" id="QNRI01000002">
    <property type="protein sequence ID" value="RBP00533.1"/>
    <property type="molecule type" value="Genomic_DNA"/>
</dbReference>
<name>A0A366EDZ2_9BACI</name>
<evidence type="ECO:0000313" key="16">
    <source>
        <dbReference type="EMBL" id="RBP00533.1"/>
    </source>
</evidence>
<reference evidence="16 17" key="1">
    <citation type="submission" date="2018-06" db="EMBL/GenBank/DDBJ databases">
        <title>Genomic Encyclopedia of Type Strains, Phase IV (KMG-IV): sequencing the most valuable type-strain genomes for metagenomic binning, comparative biology and taxonomic classification.</title>
        <authorList>
            <person name="Goeker M."/>
        </authorList>
    </citation>
    <scope>NUCLEOTIDE SEQUENCE [LARGE SCALE GENOMIC DNA]</scope>
    <source>
        <strain evidence="16 17">DSM 15140</strain>
    </source>
</reference>
<dbReference type="InterPro" id="IPR006070">
    <property type="entry name" value="Sua5-like_dom"/>
</dbReference>
<dbReference type="PROSITE" id="PS51163">
    <property type="entry name" value="YRDC"/>
    <property type="match status" value="1"/>
</dbReference>
<keyword evidence="10 13" id="KW-0067">ATP-binding</keyword>
<keyword evidence="17" id="KW-1185">Reference proteome</keyword>
<dbReference type="PANTHER" id="PTHR17490">
    <property type="entry name" value="SUA5"/>
    <property type="match status" value="1"/>
</dbReference>
<keyword evidence="8 13" id="KW-0548">Nucleotidyltransferase</keyword>
<feature type="binding site" evidence="14">
    <location>
        <position position="63"/>
    </location>
    <ligand>
        <name>ATP</name>
        <dbReference type="ChEBI" id="CHEBI:30616"/>
    </ligand>
</feature>
<feature type="binding site" evidence="14">
    <location>
        <position position="146"/>
    </location>
    <ligand>
        <name>L-threonine</name>
        <dbReference type="ChEBI" id="CHEBI:57926"/>
    </ligand>
</feature>
<dbReference type="OrthoDB" id="9814580at2"/>
<evidence type="ECO:0000313" key="17">
    <source>
        <dbReference type="Proteomes" id="UP000252254"/>
    </source>
</evidence>
<feature type="binding site" evidence="14">
    <location>
        <position position="186"/>
    </location>
    <ligand>
        <name>L-threonine</name>
        <dbReference type="ChEBI" id="CHEBI:57926"/>
    </ligand>
</feature>
<evidence type="ECO:0000256" key="5">
    <source>
        <dbReference type="ARBA" id="ARBA00022490"/>
    </source>
</evidence>
<accession>A0A366EDZ2</accession>
<dbReference type="GO" id="GO:0005524">
    <property type="term" value="F:ATP binding"/>
    <property type="evidence" value="ECO:0007669"/>
    <property type="project" value="UniProtKB-UniRule"/>
</dbReference>
<dbReference type="GO" id="GO:0003725">
    <property type="term" value="F:double-stranded RNA binding"/>
    <property type="evidence" value="ECO:0007669"/>
    <property type="project" value="UniProtKB-UniRule"/>
</dbReference>
<feature type="binding site" evidence="14">
    <location>
        <position position="72"/>
    </location>
    <ligand>
        <name>L-threonine</name>
        <dbReference type="ChEBI" id="CHEBI:57926"/>
    </ligand>
</feature>
<dbReference type="GO" id="GO:0061710">
    <property type="term" value="F:L-threonylcarbamoyladenylate synthase"/>
    <property type="evidence" value="ECO:0007669"/>
    <property type="project" value="UniProtKB-EC"/>
</dbReference>
<dbReference type="RefSeq" id="WP_113867305.1">
    <property type="nucleotide sequence ID" value="NZ_BAABQN010000002.1"/>
</dbReference>
<dbReference type="FunFam" id="3.40.50.11030:FF:000001">
    <property type="entry name" value="Threonylcarbamoyl-AMP synthase"/>
    <property type="match status" value="1"/>
</dbReference>
<feature type="binding site" evidence="14">
    <location>
        <position position="67"/>
    </location>
    <ligand>
        <name>ATP</name>
        <dbReference type="ChEBI" id="CHEBI:30616"/>
    </ligand>
</feature>
<dbReference type="GO" id="GO:0000049">
    <property type="term" value="F:tRNA binding"/>
    <property type="evidence" value="ECO:0007669"/>
    <property type="project" value="TreeGrafter"/>
</dbReference>
<proteinExistence type="inferred from homology"/>
<feature type="binding site" evidence="14">
    <location>
        <position position="200"/>
    </location>
    <ligand>
        <name>ATP</name>
        <dbReference type="ChEBI" id="CHEBI:30616"/>
    </ligand>
</feature>
<dbReference type="Pfam" id="PF01300">
    <property type="entry name" value="Sua5_yciO_yrdC"/>
    <property type="match status" value="1"/>
</dbReference>
<sequence>MERQTSYWTIRTLDQESEQAIQQAAALWKEQELIAFPTETVYGLGADATKEGAVAKIFEAKGRPADNPLIVHVADVNQIADYVKQVPPIAQKLMDAFMPGPITLILRSNDKLARNVTAGLDTIGIRVPDHPIARELLRAANLPIAAPSANTSGKPSPTSAIHVYHDLYGKIAGIVDGGLTGVGVESTVVDCTGNIPVILRPGGITQEEIEKITGVLTIGSTMEKQVEKPKAPGMKYNHYEPDVPLWLVEGDEAFFQTEINRLSKEGLKVGVMASEELLAKLHVANPKSCGSLEDLTTIAVHLYDTLRSFKAEEIDIILSETFPKEGIGQAVMNRLEKAASATTKSSC</sequence>
<evidence type="ECO:0000256" key="8">
    <source>
        <dbReference type="ARBA" id="ARBA00022695"/>
    </source>
</evidence>
<comment type="function">
    <text evidence="13">Required for the formation of a threonylcarbamoyl group on adenosine at position 37 (t(6)A37) in tRNAs that read codons beginning with adenine.</text>
</comment>
<feature type="binding site" evidence="14">
    <location>
        <position position="239"/>
    </location>
    <ligand>
        <name>ATP</name>
        <dbReference type="ChEBI" id="CHEBI:30616"/>
    </ligand>
</feature>
<dbReference type="AlphaFoldDB" id="A0A366EDZ2"/>
<evidence type="ECO:0000256" key="9">
    <source>
        <dbReference type="ARBA" id="ARBA00022741"/>
    </source>
</evidence>
<keyword evidence="6 13" id="KW-0808">Transferase</keyword>
<evidence type="ECO:0000256" key="11">
    <source>
        <dbReference type="ARBA" id="ARBA00029774"/>
    </source>
</evidence>
<dbReference type="PIRSF" id="PIRSF004930">
    <property type="entry name" value="Tln_factor_SUA5"/>
    <property type="match status" value="1"/>
</dbReference>
<dbReference type="NCBIfam" id="TIGR00057">
    <property type="entry name" value="L-threonylcarbamoyladenylate synthase"/>
    <property type="match status" value="1"/>
</dbReference>
<evidence type="ECO:0000259" key="15">
    <source>
        <dbReference type="PROSITE" id="PS51163"/>
    </source>
</evidence>
<evidence type="ECO:0000256" key="12">
    <source>
        <dbReference type="ARBA" id="ARBA00048366"/>
    </source>
</evidence>
<keyword evidence="5 13" id="KW-0963">Cytoplasm</keyword>
<feature type="binding site" evidence="14">
    <location>
        <position position="156"/>
    </location>
    <ligand>
        <name>ATP</name>
        <dbReference type="ChEBI" id="CHEBI:30616"/>
    </ligand>
</feature>
<comment type="caution">
    <text evidence="16">The sequence shown here is derived from an EMBL/GenBank/DDBJ whole genome shotgun (WGS) entry which is preliminary data.</text>
</comment>
<dbReference type="InterPro" id="IPR005145">
    <property type="entry name" value="Sua5_C"/>
</dbReference>
<comment type="similarity">
    <text evidence="2 13">Belongs to the SUA5 family.</text>
</comment>
<keyword evidence="7 13" id="KW-0819">tRNA processing</keyword>
<evidence type="ECO:0000256" key="6">
    <source>
        <dbReference type="ARBA" id="ARBA00022679"/>
    </source>
</evidence>
<dbReference type="InterPro" id="IPR038385">
    <property type="entry name" value="Sua5/YwlC_C"/>
</dbReference>
<comment type="subcellular location">
    <subcellularLocation>
        <location evidence="1 13">Cytoplasm</location>
    </subcellularLocation>
</comment>
<feature type="domain" description="YrdC-like" evidence="15">
    <location>
        <begin position="18"/>
        <end position="204"/>
    </location>
</feature>
<organism evidence="16 17">
    <name type="scientific">Paraliobacillus ryukyuensis</name>
    <dbReference type="NCBI Taxonomy" id="200904"/>
    <lineage>
        <taxon>Bacteria</taxon>
        <taxon>Bacillati</taxon>
        <taxon>Bacillota</taxon>
        <taxon>Bacilli</taxon>
        <taxon>Bacillales</taxon>
        <taxon>Bacillaceae</taxon>
        <taxon>Paraliobacillus</taxon>
    </lineage>
</organism>
<dbReference type="Proteomes" id="UP000252254">
    <property type="component" value="Unassembled WGS sequence"/>
</dbReference>
<feature type="binding site" evidence="14">
    <location>
        <position position="40"/>
    </location>
    <ligand>
        <name>L-threonine</name>
        <dbReference type="ChEBI" id="CHEBI:57926"/>
    </ligand>
</feature>
<dbReference type="GO" id="GO:0005737">
    <property type="term" value="C:cytoplasm"/>
    <property type="evidence" value="ECO:0007669"/>
    <property type="project" value="UniProtKB-SubCell"/>
</dbReference>
<gene>
    <name evidence="16" type="ORF">DES48_102297</name>
</gene>
<evidence type="ECO:0000256" key="7">
    <source>
        <dbReference type="ARBA" id="ARBA00022694"/>
    </source>
</evidence>
<evidence type="ECO:0000256" key="10">
    <source>
        <dbReference type="ARBA" id="ARBA00022840"/>
    </source>
</evidence>
<dbReference type="GO" id="GO:0008033">
    <property type="term" value="P:tRNA processing"/>
    <property type="evidence" value="ECO:0007669"/>
    <property type="project" value="UniProtKB-KW"/>
</dbReference>
<feature type="binding site" evidence="14">
    <location>
        <position position="122"/>
    </location>
    <ligand>
        <name>L-threonine</name>
        <dbReference type="ChEBI" id="CHEBI:57926"/>
    </ligand>
</feature>
<dbReference type="Gene3D" id="3.40.50.11030">
    <property type="entry name" value="Threonylcarbamoyl-AMP synthase, C-terminal domain"/>
    <property type="match status" value="1"/>
</dbReference>